<accession>A0AB34HBH0</accession>
<dbReference type="EMBL" id="JAIQCJ010001688">
    <property type="protein sequence ID" value="KAJ8787984.1"/>
    <property type="molecule type" value="Genomic_DNA"/>
</dbReference>
<evidence type="ECO:0000313" key="2">
    <source>
        <dbReference type="EMBL" id="KAJ8787984.1"/>
    </source>
</evidence>
<dbReference type="Proteomes" id="UP001159641">
    <property type="component" value="Unassembled WGS sequence"/>
</dbReference>
<comment type="caution">
    <text evidence="2">The sequence shown here is derived from an EMBL/GenBank/DDBJ whole genome shotgun (WGS) entry which is preliminary data.</text>
</comment>
<organism evidence="2 3">
    <name type="scientific">Eschrichtius robustus</name>
    <name type="common">California gray whale</name>
    <name type="synonym">Eschrichtius gibbosus</name>
    <dbReference type="NCBI Taxonomy" id="9764"/>
    <lineage>
        <taxon>Eukaryota</taxon>
        <taxon>Metazoa</taxon>
        <taxon>Chordata</taxon>
        <taxon>Craniata</taxon>
        <taxon>Vertebrata</taxon>
        <taxon>Euteleostomi</taxon>
        <taxon>Mammalia</taxon>
        <taxon>Eutheria</taxon>
        <taxon>Laurasiatheria</taxon>
        <taxon>Artiodactyla</taxon>
        <taxon>Whippomorpha</taxon>
        <taxon>Cetacea</taxon>
        <taxon>Mysticeti</taxon>
        <taxon>Eschrichtiidae</taxon>
        <taxon>Eschrichtius</taxon>
    </lineage>
</organism>
<feature type="compositionally biased region" description="Basic and acidic residues" evidence="1">
    <location>
        <begin position="42"/>
        <end position="51"/>
    </location>
</feature>
<protein>
    <submittedName>
        <fullName evidence="2">Uncharacterized protein</fullName>
    </submittedName>
</protein>
<keyword evidence="3" id="KW-1185">Reference proteome</keyword>
<sequence length="109" mass="10986">MGTNFGRRRDAGPRAPSRADPGSEGLWPAGRPGQRRGGGRSGDLRGEEALSPRRAASDSPAMPHNSIRSGRGGLCQETAAGSGPGGAVGTAGQALSKCGQRAEARPGPR</sequence>
<feature type="compositionally biased region" description="Basic and acidic residues" evidence="1">
    <location>
        <begin position="100"/>
        <end position="109"/>
    </location>
</feature>
<dbReference type="AlphaFoldDB" id="A0AB34HBH0"/>
<name>A0AB34HBH0_ESCRO</name>
<reference evidence="2 3" key="1">
    <citation type="submission" date="2022-11" db="EMBL/GenBank/DDBJ databases">
        <title>Whole genome sequence of Eschrichtius robustus ER-17-0199.</title>
        <authorList>
            <person name="Bruniche-Olsen A."/>
            <person name="Black A.N."/>
            <person name="Fields C.J."/>
            <person name="Walden K."/>
            <person name="Dewoody J.A."/>
        </authorList>
    </citation>
    <scope>NUCLEOTIDE SEQUENCE [LARGE SCALE GENOMIC DNA]</scope>
    <source>
        <strain evidence="2">ER-17-0199</strain>
        <tissue evidence="2">Blubber</tissue>
    </source>
</reference>
<evidence type="ECO:0000256" key="1">
    <source>
        <dbReference type="SAM" id="MobiDB-lite"/>
    </source>
</evidence>
<proteinExistence type="predicted"/>
<feature type="region of interest" description="Disordered" evidence="1">
    <location>
        <begin position="1"/>
        <end position="109"/>
    </location>
</feature>
<evidence type="ECO:0000313" key="3">
    <source>
        <dbReference type="Proteomes" id="UP001159641"/>
    </source>
</evidence>
<gene>
    <name evidence="2" type="ORF">J1605_005642</name>
</gene>